<keyword evidence="12" id="KW-0411">Iron-sulfur</keyword>
<evidence type="ECO:0000313" key="17">
    <source>
        <dbReference type="EMBL" id="QIE56269.1"/>
    </source>
</evidence>
<evidence type="ECO:0000313" key="18">
    <source>
        <dbReference type="Proteomes" id="UP000503336"/>
    </source>
</evidence>
<dbReference type="GO" id="GO:0051539">
    <property type="term" value="F:4 iron, 4 sulfur cluster binding"/>
    <property type="evidence" value="ECO:0007669"/>
    <property type="project" value="UniProtKB-KW"/>
</dbReference>
<keyword evidence="11" id="KW-0408">Iron</keyword>
<dbReference type="EMBL" id="CP049056">
    <property type="protein sequence ID" value="QIE56269.1"/>
    <property type="molecule type" value="Genomic_DNA"/>
</dbReference>
<dbReference type="SUPFAM" id="SSF55811">
    <property type="entry name" value="Nudix"/>
    <property type="match status" value="1"/>
</dbReference>
<comment type="similarity">
    <text evidence="4">Belongs to the Nth/MutY family.</text>
</comment>
<evidence type="ECO:0000256" key="4">
    <source>
        <dbReference type="ARBA" id="ARBA00008343"/>
    </source>
</evidence>
<dbReference type="SMART" id="SM00525">
    <property type="entry name" value="FES"/>
    <property type="match status" value="1"/>
</dbReference>
<dbReference type="InterPro" id="IPR044298">
    <property type="entry name" value="MIG/MutY"/>
</dbReference>
<comment type="function">
    <text evidence="3">Adenine glycosylase active on G-A mispairs. MutY also corrects error-prone DNA synthesis past GO lesions which are due to the oxidatively damaged form of guanine: 7,8-dihydro-8-oxoguanine (8-oxo-dGTP).</text>
</comment>
<dbReference type="InterPro" id="IPR023170">
    <property type="entry name" value="HhH_base_excis_C"/>
</dbReference>
<dbReference type="Gene3D" id="3.90.79.10">
    <property type="entry name" value="Nucleoside Triphosphate Pyrophosphohydrolase"/>
    <property type="match status" value="1"/>
</dbReference>
<evidence type="ECO:0000256" key="1">
    <source>
        <dbReference type="ARBA" id="ARBA00000843"/>
    </source>
</evidence>
<evidence type="ECO:0000256" key="9">
    <source>
        <dbReference type="ARBA" id="ARBA00022763"/>
    </source>
</evidence>
<dbReference type="Pfam" id="PF00730">
    <property type="entry name" value="HhH-GPD"/>
    <property type="match status" value="1"/>
</dbReference>
<dbReference type="InterPro" id="IPR004036">
    <property type="entry name" value="Endonuclease-III-like_CS2"/>
</dbReference>
<dbReference type="Gene3D" id="1.10.340.30">
    <property type="entry name" value="Hypothetical protein, domain 2"/>
    <property type="match status" value="1"/>
</dbReference>
<accession>A0A7L5C2Z7</accession>
<evidence type="ECO:0000256" key="15">
    <source>
        <dbReference type="SAM" id="MobiDB-lite"/>
    </source>
</evidence>
<evidence type="ECO:0000256" key="8">
    <source>
        <dbReference type="ARBA" id="ARBA00022723"/>
    </source>
</evidence>
<dbReference type="InterPro" id="IPR011257">
    <property type="entry name" value="DNA_glycosylase"/>
</dbReference>
<dbReference type="GO" id="GO:0035485">
    <property type="term" value="F:adenine/guanine mispair binding"/>
    <property type="evidence" value="ECO:0007669"/>
    <property type="project" value="TreeGrafter"/>
</dbReference>
<evidence type="ECO:0000256" key="11">
    <source>
        <dbReference type="ARBA" id="ARBA00023004"/>
    </source>
</evidence>
<protein>
    <recommendedName>
        <fullName evidence="6">Adenine DNA glycosylase</fullName>
        <ecNumber evidence="5">3.2.2.31</ecNumber>
    </recommendedName>
</protein>
<gene>
    <name evidence="17" type="primary">mutY</name>
    <name evidence="17" type="ORF">G5B40_12840</name>
</gene>
<keyword evidence="9" id="KW-0227">DNA damage</keyword>
<dbReference type="GO" id="GO:0000701">
    <property type="term" value="F:purine-specific mismatch base pair DNA N-glycosylase activity"/>
    <property type="evidence" value="ECO:0007669"/>
    <property type="project" value="UniProtKB-EC"/>
</dbReference>
<dbReference type="PANTHER" id="PTHR42944">
    <property type="entry name" value="ADENINE DNA GLYCOSYLASE"/>
    <property type="match status" value="1"/>
</dbReference>
<feature type="domain" description="HhH-GPD" evidence="16">
    <location>
        <begin position="69"/>
        <end position="218"/>
    </location>
</feature>
<dbReference type="GO" id="GO:0034039">
    <property type="term" value="F:8-oxo-7,8-dihydroguanine DNA N-glycosylase activity"/>
    <property type="evidence" value="ECO:0007669"/>
    <property type="project" value="TreeGrafter"/>
</dbReference>
<evidence type="ECO:0000259" key="16">
    <source>
        <dbReference type="SMART" id="SM00478"/>
    </source>
</evidence>
<dbReference type="NCBIfam" id="TIGR01084">
    <property type="entry name" value="mutY"/>
    <property type="match status" value="1"/>
</dbReference>
<dbReference type="PANTHER" id="PTHR42944:SF1">
    <property type="entry name" value="ADENINE DNA GLYCOSYLASE"/>
    <property type="match status" value="1"/>
</dbReference>
<evidence type="ECO:0000256" key="14">
    <source>
        <dbReference type="ARBA" id="ARBA00023295"/>
    </source>
</evidence>
<sequence>MAHRNGKEERRFQRPRASKPSTLRESAEVSRIAADLLAWYDRNARVLPWRTPPGAGPADPYRVWLSEIMLQQTVVATVKPYFGRFTTLWPDVVTLAAAPREAVLAEWAGLGYYARARNLHACAGVVTRDHGGRFPDTVEGLLTLPGIGPYTAAAIAAIAFDRPVAAIDGNVERVMARLHAIKTPLPAAKPRIRAVADAAVPAERPGDFAQALMDLGATICAPKTPRCAECPLAGDCAGRLRGLAATLPRKTPKPPKPARTSAVYAHFRNDGAILIETRPDSGLLGGMIGLPGPDWTKHPPTPETIAAAAPGAADWQRAETEARHVFTHFSLTLGVLVATGPALQGRRYMAFEAARAAAPTVMRKAMEIARAGLRDGARITASAGVKKNTPPDEGGARWGRAAGPRQDFGKL</sequence>
<keyword evidence="8" id="KW-0479">Metal-binding</keyword>
<comment type="cofactor">
    <cofactor evidence="2">
        <name>[4Fe-4S] cluster</name>
        <dbReference type="ChEBI" id="CHEBI:49883"/>
    </cofactor>
</comment>
<keyword evidence="13" id="KW-0234">DNA repair</keyword>
<name>A0A7L5C2Z7_9RHOB</name>
<evidence type="ECO:0000256" key="5">
    <source>
        <dbReference type="ARBA" id="ARBA00012045"/>
    </source>
</evidence>
<dbReference type="Pfam" id="PF14815">
    <property type="entry name" value="NUDIX_4"/>
    <property type="match status" value="1"/>
</dbReference>
<dbReference type="Gene3D" id="1.10.1670.10">
    <property type="entry name" value="Helix-hairpin-Helix base-excision DNA repair enzymes (C-terminal)"/>
    <property type="match status" value="1"/>
</dbReference>
<evidence type="ECO:0000256" key="13">
    <source>
        <dbReference type="ARBA" id="ARBA00023204"/>
    </source>
</evidence>
<dbReference type="FunFam" id="1.10.340.30:FF:000002">
    <property type="entry name" value="Adenine DNA glycosylase"/>
    <property type="match status" value="1"/>
</dbReference>
<comment type="catalytic activity">
    <reaction evidence="1">
        <text>Hydrolyzes free adenine bases from 7,8-dihydro-8-oxoguanine:adenine mismatched double-stranded DNA, leaving an apurinic site.</text>
        <dbReference type="EC" id="3.2.2.31"/>
    </reaction>
</comment>
<dbReference type="SUPFAM" id="SSF48150">
    <property type="entry name" value="DNA-glycosylase"/>
    <property type="match status" value="1"/>
</dbReference>
<evidence type="ECO:0000256" key="6">
    <source>
        <dbReference type="ARBA" id="ARBA00022023"/>
    </source>
</evidence>
<dbReference type="PROSITE" id="PS01155">
    <property type="entry name" value="ENDONUCLEASE_III_2"/>
    <property type="match status" value="1"/>
</dbReference>
<dbReference type="Pfam" id="PF00633">
    <property type="entry name" value="HHH"/>
    <property type="match status" value="1"/>
</dbReference>
<organism evidence="17 18">
    <name type="scientific">Pikeienuella piscinae</name>
    <dbReference type="NCBI Taxonomy" id="2748098"/>
    <lineage>
        <taxon>Bacteria</taxon>
        <taxon>Pseudomonadati</taxon>
        <taxon>Pseudomonadota</taxon>
        <taxon>Alphaproteobacteria</taxon>
        <taxon>Rhodobacterales</taxon>
        <taxon>Paracoccaceae</taxon>
        <taxon>Pikeienuella</taxon>
    </lineage>
</organism>
<feature type="region of interest" description="Disordered" evidence="15">
    <location>
        <begin position="381"/>
        <end position="411"/>
    </location>
</feature>
<evidence type="ECO:0000256" key="7">
    <source>
        <dbReference type="ARBA" id="ARBA00022485"/>
    </source>
</evidence>
<dbReference type="CDD" id="cd00056">
    <property type="entry name" value="ENDO3c"/>
    <property type="match status" value="1"/>
</dbReference>
<reference evidence="17 18" key="1">
    <citation type="submission" date="2020-02" db="EMBL/GenBank/DDBJ databases">
        <title>complete genome sequence of Rhodobacteraceae bacterium.</title>
        <authorList>
            <person name="Park J."/>
            <person name="Kim Y.-S."/>
            <person name="Kim K.-H."/>
        </authorList>
    </citation>
    <scope>NUCLEOTIDE SEQUENCE [LARGE SCALE GENOMIC DNA]</scope>
    <source>
        <strain evidence="17 18">RR4-56</strain>
    </source>
</reference>
<evidence type="ECO:0000256" key="3">
    <source>
        <dbReference type="ARBA" id="ARBA00002933"/>
    </source>
</evidence>
<keyword evidence="10" id="KW-0378">Hydrolase</keyword>
<evidence type="ECO:0000256" key="2">
    <source>
        <dbReference type="ARBA" id="ARBA00001966"/>
    </source>
</evidence>
<keyword evidence="14" id="KW-0326">Glycosidase</keyword>
<dbReference type="EC" id="3.2.2.31" evidence="5"/>
<proteinExistence type="inferred from homology"/>
<feature type="compositionally biased region" description="Basic and acidic residues" evidence="15">
    <location>
        <begin position="1"/>
        <end position="12"/>
    </location>
</feature>
<dbReference type="KEGG" id="hdh:G5B40_12840"/>
<dbReference type="InterPro" id="IPR003651">
    <property type="entry name" value="Endonuclease3_FeS-loop_motif"/>
</dbReference>
<dbReference type="Proteomes" id="UP000503336">
    <property type="component" value="Chromosome"/>
</dbReference>
<dbReference type="InterPro" id="IPR005760">
    <property type="entry name" value="A/G_AdeGlyc_MutY"/>
</dbReference>
<dbReference type="GO" id="GO:0046872">
    <property type="term" value="F:metal ion binding"/>
    <property type="evidence" value="ECO:0007669"/>
    <property type="project" value="UniProtKB-KW"/>
</dbReference>
<dbReference type="InterPro" id="IPR000445">
    <property type="entry name" value="HhH_motif"/>
</dbReference>
<dbReference type="GO" id="GO:0006284">
    <property type="term" value="P:base-excision repair"/>
    <property type="evidence" value="ECO:0007669"/>
    <property type="project" value="InterPro"/>
</dbReference>
<dbReference type="InterPro" id="IPR003265">
    <property type="entry name" value="HhH-GPD_domain"/>
</dbReference>
<feature type="region of interest" description="Disordered" evidence="15">
    <location>
        <begin position="1"/>
        <end position="25"/>
    </location>
</feature>
<dbReference type="GO" id="GO:0006298">
    <property type="term" value="P:mismatch repair"/>
    <property type="evidence" value="ECO:0007669"/>
    <property type="project" value="TreeGrafter"/>
</dbReference>
<dbReference type="GO" id="GO:0032357">
    <property type="term" value="F:oxidized purine DNA binding"/>
    <property type="evidence" value="ECO:0007669"/>
    <property type="project" value="TreeGrafter"/>
</dbReference>
<dbReference type="InterPro" id="IPR015797">
    <property type="entry name" value="NUDIX_hydrolase-like_dom_sf"/>
</dbReference>
<dbReference type="AlphaFoldDB" id="A0A7L5C2Z7"/>
<keyword evidence="7" id="KW-0004">4Fe-4S</keyword>
<keyword evidence="18" id="KW-1185">Reference proteome</keyword>
<dbReference type="InterPro" id="IPR029119">
    <property type="entry name" value="MutY_C"/>
</dbReference>
<dbReference type="SMART" id="SM00478">
    <property type="entry name" value="ENDO3c"/>
    <property type="match status" value="1"/>
</dbReference>
<evidence type="ECO:0000256" key="10">
    <source>
        <dbReference type="ARBA" id="ARBA00022801"/>
    </source>
</evidence>
<evidence type="ECO:0000256" key="12">
    <source>
        <dbReference type="ARBA" id="ARBA00023014"/>
    </source>
</evidence>